<proteinExistence type="predicted"/>
<evidence type="ECO:0000313" key="3">
    <source>
        <dbReference type="Proteomes" id="UP001245184"/>
    </source>
</evidence>
<dbReference type="Proteomes" id="UP001245184">
    <property type="component" value="Unassembled WGS sequence"/>
</dbReference>
<gene>
    <name evidence="2" type="ORF">QF025_006962</name>
</gene>
<accession>A0ABD5CST2</accession>
<feature type="transmembrane region" description="Helical" evidence="1">
    <location>
        <begin position="6"/>
        <end position="25"/>
    </location>
</feature>
<name>A0ABD5CST2_9BURK</name>
<keyword evidence="1" id="KW-0812">Transmembrane</keyword>
<protein>
    <submittedName>
        <fullName evidence="2">Uncharacterized protein</fullName>
    </submittedName>
</protein>
<keyword evidence="1" id="KW-1133">Transmembrane helix</keyword>
<reference evidence="2 3" key="1">
    <citation type="submission" date="2023-08" db="EMBL/GenBank/DDBJ databases">
        <title>Genome sequencing of plant associated microbes to promote plant fitness in Sorghum bicolor and Oryza sativa.</title>
        <authorList>
            <person name="Coleman-Derr D."/>
        </authorList>
    </citation>
    <scope>NUCLEOTIDE SEQUENCE [LARGE SCALE GENOMIC DNA]</scope>
    <source>
        <strain evidence="2 3">SLBN-33</strain>
    </source>
</reference>
<organism evidence="2 3">
    <name type="scientific">Paraburkholderia graminis</name>
    <dbReference type="NCBI Taxonomy" id="60548"/>
    <lineage>
        <taxon>Bacteria</taxon>
        <taxon>Pseudomonadati</taxon>
        <taxon>Pseudomonadota</taxon>
        <taxon>Betaproteobacteria</taxon>
        <taxon>Burkholderiales</taxon>
        <taxon>Burkholderiaceae</taxon>
        <taxon>Paraburkholderia</taxon>
    </lineage>
</organism>
<dbReference type="EMBL" id="JAVIZN010000003">
    <property type="protein sequence ID" value="MDR6208161.1"/>
    <property type="molecule type" value="Genomic_DNA"/>
</dbReference>
<comment type="caution">
    <text evidence="2">The sequence shown here is derived from an EMBL/GenBank/DDBJ whole genome shotgun (WGS) entry which is preliminary data.</text>
</comment>
<sequence>MTTITMIFSIAAVLTSMAALSVGLLNRWYGEHFSTAVECRKVLEADGQEHDQYSFTASRSNTFIGRTVGRVYIAFAAARYDRLVRKHRPIATA</sequence>
<evidence type="ECO:0000256" key="1">
    <source>
        <dbReference type="SAM" id="Phobius"/>
    </source>
</evidence>
<evidence type="ECO:0000313" key="2">
    <source>
        <dbReference type="EMBL" id="MDR6208161.1"/>
    </source>
</evidence>
<keyword evidence="1" id="KW-0472">Membrane</keyword>
<dbReference type="AlphaFoldDB" id="A0ABD5CST2"/>